<dbReference type="FunFam" id="3.40.50.720:FF:000084">
    <property type="entry name" value="Short-chain dehydrogenase reductase"/>
    <property type="match status" value="1"/>
</dbReference>
<evidence type="ECO:0000313" key="3">
    <source>
        <dbReference type="EMBL" id="TCG06302.1"/>
    </source>
</evidence>
<dbReference type="NCBIfam" id="NF005559">
    <property type="entry name" value="PRK07231.1"/>
    <property type="match status" value="1"/>
</dbReference>
<evidence type="ECO:0000256" key="1">
    <source>
        <dbReference type="ARBA" id="ARBA00006484"/>
    </source>
</evidence>
<dbReference type="PROSITE" id="PS00061">
    <property type="entry name" value="ADH_SHORT"/>
    <property type="match status" value="1"/>
</dbReference>
<organism evidence="3 4">
    <name type="scientific">Paraburkholderia steynii</name>
    <dbReference type="NCBI Taxonomy" id="1245441"/>
    <lineage>
        <taxon>Bacteria</taxon>
        <taxon>Pseudomonadati</taxon>
        <taxon>Pseudomonadota</taxon>
        <taxon>Betaproteobacteria</taxon>
        <taxon>Burkholderiales</taxon>
        <taxon>Burkholderiaceae</taxon>
        <taxon>Paraburkholderia</taxon>
    </lineage>
</organism>
<dbReference type="Gene3D" id="3.40.50.720">
    <property type="entry name" value="NAD(P)-binding Rossmann-like Domain"/>
    <property type="match status" value="1"/>
</dbReference>
<keyword evidence="4" id="KW-1185">Reference proteome</keyword>
<reference evidence="3 4" key="1">
    <citation type="submission" date="2017-02" db="EMBL/GenBank/DDBJ databases">
        <title>Paraburkholderia sophoroidis sp. nov. and Paraburkholderia steynii sp. nov. rhizobial symbionts of the fynbos legume Hypocalyptus sophoroides.</title>
        <authorList>
            <person name="Steenkamp E.T."/>
            <person name="Beukes C.W."/>
            <person name="Van Zyl E."/>
            <person name="Avontuur J."/>
            <person name="Chan W.Y."/>
            <person name="Hassen A."/>
            <person name="Palmer M."/>
            <person name="Mthombeni L."/>
            <person name="Phalane F."/>
            <person name="Sereme K."/>
            <person name="Venter S.N."/>
        </authorList>
    </citation>
    <scope>NUCLEOTIDE SEQUENCE [LARGE SCALE GENOMIC DNA]</scope>
    <source>
        <strain evidence="3 4">HC1.1ba</strain>
    </source>
</reference>
<evidence type="ECO:0000313" key="4">
    <source>
        <dbReference type="Proteomes" id="UP000294200"/>
    </source>
</evidence>
<dbReference type="SUPFAM" id="SSF51735">
    <property type="entry name" value="NAD(P)-binding Rossmann-fold domains"/>
    <property type="match status" value="1"/>
</dbReference>
<protein>
    <submittedName>
        <fullName evidence="3">Short-chain dehydrogenase</fullName>
    </submittedName>
</protein>
<dbReference type="InterPro" id="IPR002347">
    <property type="entry name" value="SDR_fam"/>
</dbReference>
<dbReference type="Pfam" id="PF13561">
    <property type="entry name" value="adh_short_C2"/>
    <property type="match status" value="1"/>
</dbReference>
<dbReference type="PRINTS" id="PR00080">
    <property type="entry name" value="SDRFAMILY"/>
</dbReference>
<dbReference type="EMBL" id="MWML01000115">
    <property type="protein sequence ID" value="TCG06302.1"/>
    <property type="molecule type" value="Genomic_DNA"/>
</dbReference>
<comment type="similarity">
    <text evidence="1">Belongs to the short-chain dehydrogenases/reductases (SDR) family.</text>
</comment>
<accession>A0A4R0XB85</accession>
<dbReference type="GO" id="GO:0016616">
    <property type="term" value="F:oxidoreductase activity, acting on the CH-OH group of donors, NAD or NADP as acceptor"/>
    <property type="evidence" value="ECO:0007669"/>
    <property type="project" value="UniProtKB-ARBA"/>
</dbReference>
<comment type="caution">
    <text evidence="3">The sequence shown here is derived from an EMBL/GenBank/DDBJ whole genome shotgun (WGS) entry which is preliminary data.</text>
</comment>
<dbReference type="InterPro" id="IPR020904">
    <property type="entry name" value="Sc_DH/Rdtase_CS"/>
</dbReference>
<dbReference type="AlphaFoldDB" id="A0A4R0XB85"/>
<dbReference type="PANTHER" id="PTHR42760">
    <property type="entry name" value="SHORT-CHAIN DEHYDROGENASES/REDUCTASES FAMILY MEMBER"/>
    <property type="match status" value="1"/>
</dbReference>
<evidence type="ECO:0000259" key="2">
    <source>
        <dbReference type="SMART" id="SM00822"/>
    </source>
</evidence>
<dbReference type="InterPro" id="IPR057326">
    <property type="entry name" value="KR_dom"/>
</dbReference>
<dbReference type="PANTHER" id="PTHR42760:SF123">
    <property type="entry name" value="OXIDOREDUCTASE"/>
    <property type="match status" value="1"/>
</dbReference>
<gene>
    <name evidence="3" type="ORF">BZM27_27225</name>
</gene>
<feature type="domain" description="Ketoreductase" evidence="2">
    <location>
        <begin position="7"/>
        <end position="190"/>
    </location>
</feature>
<name>A0A4R0XB85_9BURK</name>
<proteinExistence type="inferred from homology"/>
<sequence length="252" mass="26576">MTRLANKVALVTGAASGIGFATAQRFAEEQAVVVLADRNGPLLAEALARIQEISPESDSACFDVTSEQAWKDLATTLMNRFGKLDVLINNAGFGRFQSIANLSYDDWKATVAVNLDSVFLGTKYMMPLLARSGSGSIVNMSSMRGIVAGPNASAYCAAKGGVRMLTKVTALECAEAGNGVRCNSVHPGHVETPLTAAAYAKPELAKEFLAHTPLARFGKARDIANAFLFLASEESSYMTGSELVVDGGVTCQ</sequence>
<dbReference type="GO" id="GO:0030497">
    <property type="term" value="P:fatty acid elongation"/>
    <property type="evidence" value="ECO:0007669"/>
    <property type="project" value="TreeGrafter"/>
</dbReference>
<dbReference type="Proteomes" id="UP000294200">
    <property type="component" value="Unassembled WGS sequence"/>
</dbReference>
<dbReference type="PRINTS" id="PR00081">
    <property type="entry name" value="GDHRDH"/>
</dbReference>
<dbReference type="InterPro" id="IPR036291">
    <property type="entry name" value="NAD(P)-bd_dom_sf"/>
</dbReference>
<dbReference type="SMART" id="SM00822">
    <property type="entry name" value="PKS_KR"/>
    <property type="match status" value="1"/>
</dbReference>